<dbReference type="EMBL" id="RZHD01000007">
    <property type="protein sequence ID" value="RUR44404.1"/>
    <property type="molecule type" value="Genomic_DNA"/>
</dbReference>
<dbReference type="PROSITE" id="PS50983">
    <property type="entry name" value="FE_B12_PBP"/>
    <property type="match status" value="1"/>
</dbReference>
<evidence type="ECO:0000313" key="2">
    <source>
        <dbReference type="EMBL" id="RUR44404.1"/>
    </source>
</evidence>
<dbReference type="SUPFAM" id="SSF53807">
    <property type="entry name" value="Helical backbone' metal receptor"/>
    <property type="match status" value="1"/>
</dbReference>
<dbReference type="AlphaFoldDB" id="A0A3S0WIE5"/>
<dbReference type="RefSeq" id="WP_126981894.1">
    <property type="nucleotide sequence ID" value="NZ_RZHC01000021.1"/>
</dbReference>
<dbReference type="Proteomes" id="UP000286912">
    <property type="component" value="Unassembled WGS sequence"/>
</dbReference>
<reference evidence="2 3" key="1">
    <citation type="submission" date="2018-12" db="EMBL/GenBank/DDBJ databases">
        <title>three novel Halomonas strain isolated from plants.</title>
        <authorList>
            <person name="Sun C."/>
        </authorList>
    </citation>
    <scope>NUCLEOTIDE SEQUENCE [LARGE SCALE GENOMIC DNA]</scope>
    <source>
        <strain evidence="2 3">RC</strain>
    </source>
</reference>
<comment type="caution">
    <text evidence="2">The sequence shown here is derived from an EMBL/GenBank/DDBJ whole genome shotgun (WGS) entry which is preliminary data.</text>
</comment>
<keyword evidence="3" id="KW-1185">Reference proteome</keyword>
<name>A0A3S0WIE5_9GAMM</name>
<gene>
    <name evidence="2" type="ORF">ELY37_15045</name>
</gene>
<dbReference type="Pfam" id="PF01497">
    <property type="entry name" value="Peripla_BP_2"/>
    <property type="match status" value="1"/>
</dbReference>
<dbReference type="PANTHER" id="PTHR30535:SF34">
    <property type="entry name" value="MOLYBDATE-BINDING PROTEIN MOLA"/>
    <property type="match status" value="1"/>
</dbReference>
<sequence length="375" mass="40846">MISSFFKTLIGTAVVVSCTGAAADAITVTDVTGRDVTLDAPAERVILGEGRQIYLLGLLEPEDPFSHVVGWREDFSQADPDNYARYAERFPEIETLPTFGGFKDGTFDVEQAASLTPDVVFMNLEAKAATEDAAYDAKLAQLGIPIVYVDFREDPIAHTIPSMRIMGQVMGDEEAAEAFITFAEEQMARVTDVIAEADPERPSVFIDRAGGYSDECCMSFGPGNFGEYVTLAGGTNIADGIIPGSFGTLNPEQIIAANPDHVVVTGGNWDAYVPGGAWVGVGPGADMQAAHAKLEALTSRTAMTGIQAVEDGNFHAIWHQFYNSPYYFVAIQQLAKWLHPELFEDLDPEATMQELHDRFLPIDFEPGYWISLHDD</sequence>
<evidence type="ECO:0000313" key="3">
    <source>
        <dbReference type="Proteomes" id="UP000286912"/>
    </source>
</evidence>
<dbReference type="InterPro" id="IPR050902">
    <property type="entry name" value="ABC_Transporter_SBP"/>
</dbReference>
<dbReference type="Gene3D" id="3.40.50.1980">
    <property type="entry name" value="Nitrogenase molybdenum iron protein domain"/>
    <property type="match status" value="2"/>
</dbReference>
<dbReference type="PROSITE" id="PS51257">
    <property type="entry name" value="PROKAR_LIPOPROTEIN"/>
    <property type="match status" value="1"/>
</dbReference>
<dbReference type="OrthoDB" id="9775594at2"/>
<evidence type="ECO:0000259" key="1">
    <source>
        <dbReference type="PROSITE" id="PS50983"/>
    </source>
</evidence>
<accession>A0A3S0WIE5</accession>
<dbReference type="CDD" id="cd01139">
    <property type="entry name" value="TroA_f"/>
    <property type="match status" value="1"/>
</dbReference>
<dbReference type="InterPro" id="IPR002491">
    <property type="entry name" value="ABC_transptr_periplasmic_BD"/>
</dbReference>
<protein>
    <submittedName>
        <fullName evidence="2">ABC transporter substrate-binding protein</fullName>
    </submittedName>
</protein>
<dbReference type="PANTHER" id="PTHR30535">
    <property type="entry name" value="VITAMIN B12-BINDING PROTEIN"/>
    <property type="match status" value="1"/>
</dbReference>
<organism evidence="2 3">
    <name type="scientific">Vreelandella populi</name>
    <dbReference type="NCBI Taxonomy" id="2498858"/>
    <lineage>
        <taxon>Bacteria</taxon>
        <taxon>Pseudomonadati</taxon>
        <taxon>Pseudomonadota</taxon>
        <taxon>Gammaproteobacteria</taxon>
        <taxon>Oceanospirillales</taxon>
        <taxon>Halomonadaceae</taxon>
        <taxon>Vreelandella</taxon>
    </lineage>
</organism>
<feature type="domain" description="Fe/B12 periplasmic-binding" evidence="1">
    <location>
        <begin position="44"/>
        <end position="346"/>
    </location>
</feature>
<proteinExistence type="predicted"/>